<evidence type="ECO:0000313" key="16">
    <source>
        <dbReference type="Proteomes" id="UP001212008"/>
    </source>
</evidence>
<keyword evidence="8" id="KW-0560">Oxidoreductase</keyword>
<dbReference type="Proteomes" id="UP000331308">
    <property type="component" value="Unassembled WGS sequence"/>
</dbReference>
<name>A0A173XRW0_BIFPS</name>
<dbReference type="Proteomes" id="UP001212008">
    <property type="component" value="Unassembled WGS sequence"/>
</dbReference>
<comment type="caution">
    <text evidence="5">The sequence shown here is derived from an EMBL/GenBank/DDBJ whole genome shotgun (WGS) entry which is preliminary data.</text>
</comment>
<reference evidence="4 10" key="1">
    <citation type="journal article" date="2017" name="ISME J.">
        <title>Unveiling bifidobacterial biogeography across the mammalian branch of the tree of life.</title>
        <authorList>
            <person name="Milani C."/>
            <person name="Mangifesta M."/>
            <person name="Mancabelli L."/>
            <person name="Lugli G.A."/>
            <person name="James K."/>
            <person name="Duranti S."/>
            <person name="Turroni F."/>
            <person name="Ferrario C."/>
            <person name="Ossiprandi M.C."/>
            <person name="van Sinderen D."/>
            <person name="Ventura M."/>
        </authorList>
    </citation>
    <scope>NUCLEOTIDE SEQUENCE [LARGE SCALE GENOMIC DNA]</scope>
    <source>
        <strain evidence="4 10">1E</strain>
    </source>
</reference>
<dbReference type="NCBIfam" id="TIGR02200">
    <property type="entry name" value="GlrX_actino"/>
    <property type="match status" value="1"/>
</dbReference>
<evidence type="ECO:0000313" key="3">
    <source>
        <dbReference type="EMBL" id="MDB6491004.1"/>
    </source>
</evidence>
<proteinExistence type="predicted"/>
<dbReference type="STRING" id="28026.GCA_000940535_00596"/>
<evidence type="ECO:0000313" key="8">
    <source>
        <dbReference type="EMBL" id="VUX62727.1"/>
    </source>
</evidence>
<organism evidence="5 11">
    <name type="scientific">Bifidobacterium pseudocatenulatum</name>
    <dbReference type="NCBI Taxonomy" id="28026"/>
    <lineage>
        <taxon>Bacteria</taxon>
        <taxon>Bacillati</taxon>
        <taxon>Actinomycetota</taxon>
        <taxon>Actinomycetes</taxon>
        <taxon>Bifidobacteriales</taxon>
        <taxon>Bifidobacteriaceae</taxon>
        <taxon>Bifidobacterium</taxon>
    </lineage>
</organism>
<evidence type="ECO:0000313" key="7">
    <source>
        <dbReference type="EMBL" id="RHL94971.1"/>
    </source>
</evidence>
<dbReference type="Proteomes" id="UP000216789">
    <property type="component" value="Unassembled WGS sequence"/>
</dbReference>
<dbReference type="Proteomes" id="UP000261031">
    <property type="component" value="Unassembled WGS sequence"/>
</dbReference>
<dbReference type="EC" id="1.-.-.-" evidence="8"/>
<reference evidence="2" key="5">
    <citation type="submission" date="2021-07" db="EMBL/GenBank/DDBJ databases">
        <title>Xylan utilisation by Bifidobacterium pseudocatenulatum.</title>
        <authorList>
            <person name="Watanabe Y."/>
        </authorList>
    </citation>
    <scope>NUCLEOTIDE SEQUENCE</scope>
    <source>
        <strain evidence="2">YIT12824</strain>
    </source>
</reference>
<dbReference type="Proteomes" id="UP000494211">
    <property type="component" value="Unassembled WGS sequence"/>
</dbReference>
<dbReference type="EMBL" id="MNLB01000002">
    <property type="protein sequence ID" value="PAC73820.1"/>
    <property type="molecule type" value="Genomic_DNA"/>
</dbReference>
<evidence type="ECO:0000313" key="2">
    <source>
        <dbReference type="EMBL" id="MCB4879697.1"/>
    </source>
</evidence>
<evidence type="ECO:0000313" key="9">
    <source>
        <dbReference type="EMBL" id="VWQ14918.1"/>
    </source>
</evidence>
<dbReference type="InterPro" id="IPR002109">
    <property type="entry name" value="Glutaredoxin"/>
</dbReference>
<evidence type="ECO:0000313" key="13">
    <source>
        <dbReference type="Proteomes" id="UP000285613"/>
    </source>
</evidence>
<dbReference type="Gene3D" id="3.40.30.10">
    <property type="entry name" value="Glutaredoxin"/>
    <property type="match status" value="1"/>
</dbReference>
<dbReference type="GeneID" id="45599074"/>
<dbReference type="EMBL" id="QSDK01000001">
    <property type="protein sequence ID" value="RGY78041.1"/>
    <property type="molecule type" value="Genomic_DNA"/>
</dbReference>
<feature type="domain" description="Glutaredoxin" evidence="1">
    <location>
        <begin position="10"/>
        <end position="61"/>
    </location>
</feature>
<dbReference type="OrthoDB" id="8991911at2"/>
<dbReference type="GO" id="GO:0016491">
    <property type="term" value="F:oxidoreductase activity"/>
    <property type="evidence" value="ECO:0007669"/>
    <property type="project" value="UniProtKB-KW"/>
</dbReference>
<dbReference type="Pfam" id="PF00462">
    <property type="entry name" value="Glutaredoxin"/>
    <property type="match status" value="1"/>
</dbReference>
<dbReference type="InterPro" id="IPR036249">
    <property type="entry name" value="Thioredoxin-like_sf"/>
</dbReference>
<evidence type="ECO:0000259" key="1">
    <source>
        <dbReference type="Pfam" id="PF00462"/>
    </source>
</evidence>
<dbReference type="Proteomes" id="UP001197735">
    <property type="component" value="Unassembled WGS sequence"/>
</dbReference>
<evidence type="ECO:0000313" key="14">
    <source>
        <dbReference type="Proteomes" id="UP000331308"/>
    </source>
</evidence>
<dbReference type="EMBL" id="JAQKRA010000001">
    <property type="protein sequence ID" value="MDB6491004.1"/>
    <property type="molecule type" value="Genomic_DNA"/>
</dbReference>
<dbReference type="Proteomes" id="UP000284163">
    <property type="component" value="Unassembled WGS sequence"/>
</dbReference>
<reference evidence="8 14" key="3">
    <citation type="submission" date="2019-07" db="EMBL/GenBank/DDBJ databases">
        <authorList>
            <person name="Chang H.-W."/>
            <person name="Raman A."/>
            <person name="Venkatesh S."/>
            <person name="Gehrig J."/>
        </authorList>
    </citation>
    <scope>NUCLEOTIDE SEQUENCE [LARGE SCALE GENOMIC DNA]</scope>
    <source>
        <strain evidence="8">Bifidobacterium_pseudocatenulatum_LFYP_29</strain>
    </source>
</reference>
<evidence type="ECO:0000313" key="5">
    <source>
        <dbReference type="EMBL" id="RGP02246.1"/>
    </source>
</evidence>
<evidence type="ECO:0000313" key="11">
    <source>
        <dbReference type="Proteomes" id="UP000261031"/>
    </source>
</evidence>
<dbReference type="RefSeq" id="WP_004219588.1">
    <property type="nucleotide sequence ID" value="NZ_AP031419.1"/>
</dbReference>
<protein>
    <submittedName>
        <fullName evidence="8">Glutaredoxin.1/MT3292</fullName>
        <ecNumber evidence="8">1.-.-.-</ecNumber>
    </submittedName>
    <submittedName>
        <fullName evidence="5">Mycoredoxin</fullName>
    </submittedName>
    <submittedName>
        <fullName evidence="4">NrdH-redoxin</fullName>
    </submittedName>
</protein>
<dbReference type="EMBL" id="CABHOD010000003">
    <property type="protein sequence ID" value="VUX62727.1"/>
    <property type="molecule type" value="Genomic_DNA"/>
</dbReference>
<evidence type="ECO:0000313" key="4">
    <source>
        <dbReference type="EMBL" id="PAC73820.1"/>
    </source>
</evidence>
<dbReference type="PROSITE" id="PS51354">
    <property type="entry name" value="GLUTAREDOXIN_2"/>
    <property type="match status" value="1"/>
</dbReference>
<dbReference type="EMBL" id="JAHXEI010000001">
    <property type="protein sequence ID" value="MCB4879697.1"/>
    <property type="molecule type" value="Genomic_DNA"/>
</dbReference>
<reference evidence="9 15" key="4">
    <citation type="submission" date="2019-10" db="EMBL/GenBank/DDBJ databases">
        <authorList>
            <consortium name="Melissa Lawson"/>
            <person name="O'neill I."/>
        </authorList>
    </citation>
    <scope>NUCLEOTIDE SEQUENCE [LARGE SCALE GENOMIC DNA]</scope>
    <source>
        <strain evidence="9">LH_658</strain>
    </source>
</reference>
<evidence type="ECO:0000313" key="15">
    <source>
        <dbReference type="Proteomes" id="UP000494211"/>
    </source>
</evidence>
<gene>
    <name evidence="9" type="ORF">BIFLH658_00565</name>
    <name evidence="8" type="ORF">BPLFYP29_00640</name>
    <name evidence="4" type="ORF">BPS1E_0443</name>
    <name evidence="7" type="ORF">DWZ91_07835</name>
    <name evidence="6" type="ORF">DXA22_01605</name>
    <name evidence="5" type="ORF">DXA79_06870</name>
    <name evidence="2" type="ORF">KZP06_02970</name>
    <name evidence="3" type="ORF">PMN70_02090</name>
</gene>
<dbReference type="EMBL" id="QRPH01000005">
    <property type="protein sequence ID" value="RHL94971.1"/>
    <property type="molecule type" value="Genomic_DNA"/>
</dbReference>
<keyword evidence="15" id="KW-1185">Reference proteome</keyword>
<evidence type="ECO:0000313" key="10">
    <source>
        <dbReference type="Proteomes" id="UP000216789"/>
    </source>
</evidence>
<evidence type="ECO:0000313" key="6">
    <source>
        <dbReference type="EMBL" id="RGY78041.1"/>
    </source>
</evidence>
<dbReference type="CDD" id="cd02976">
    <property type="entry name" value="NrdH"/>
    <property type="match status" value="1"/>
</dbReference>
<dbReference type="Proteomes" id="UP000285613">
    <property type="component" value="Unassembled WGS sequence"/>
</dbReference>
<dbReference type="InterPro" id="IPR011915">
    <property type="entry name" value="GlrX_actino"/>
</dbReference>
<dbReference type="EMBL" id="CABWJV010000001">
    <property type="protein sequence ID" value="VWQ14918.1"/>
    <property type="molecule type" value="Genomic_DNA"/>
</dbReference>
<accession>A0A173XRW0</accession>
<reference evidence="3 16" key="6">
    <citation type="submission" date="2023-01" db="EMBL/GenBank/DDBJ databases">
        <title>Human gut microbiome strain richness.</title>
        <authorList>
            <person name="Chen-Liaw A."/>
        </authorList>
    </citation>
    <scope>NUCLEOTIDE SEQUENCE [LARGE SCALE GENOMIC DNA]</scope>
    <source>
        <strain evidence="3 16">RTP21311st1_C8_RTP21311_201001</strain>
    </source>
</reference>
<reference evidence="11 12" key="2">
    <citation type="submission" date="2018-08" db="EMBL/GenBank/DDBJ databases">
        <title>A genome reference for cultivated species of the human gut microbiota.</title>
        <authorList>
            <person name="Zou Y."/>
            <person name="Xue W."/>
            <person name="Luo G."/>
        </authorList>
    </citation>
    <scope>NUCLEOTIDE SEQUENCE [LARGE SCALE GENOMIC DNA]</scope>
    <source>
        <strain evidence="7 13">AF36-12AT</strain>
        <strain evidence="6 12">CF01-1</strain>
        <strain evidence="5 11">OF05-12</strain>
    </source>
</reference>
<dbReference type="SUPFAM" id="SSF52833">
    <property type="entry name" value="Thioredoxin-like"/>
    <property type="match status" value="1"/>
</dbReference>
<sequence length="85" mass="9241">MIDNAAIDFYGADWCGDCHRAKAALDRFGVAYSLHDIEHEDGAAEKAIAISGQQHIPVIRFADGSWLVEPSATQLQAKCKELGLI</sequence>
<evidence type="ECO:0000313" key="12">
    <source>
        <dbReference type="Proteomes" id="UP000284163"/>
    </source>
</evidence>
<dbReference type="EMBL" id="QSWD01000004">
    <property type="protein sequence ID" value="RGP02246.1"/>
    <property type="molecule type" value="Genomic_DNA"/>
</dbReference>
<dbReference type="AlphaFoldDB" id="A0A173XRW0"/>